<evidence type="ECO:0000313" key="3">
    <source>
        <dbReference type="Proteomes" id="UP000606194"/>
    </source>
</evidence>
<evidence type="ECO:0000256" key="1">
    <source>
        <dbReference type="SAM" id="MobiDB-lite"/>
    </source>
</evidence>
<name>A0A918FUN5_9ACTN</name>
<reference evidence="2" key="1">
    <citation type="journal article" date="2014" name="Int. J. Syst. Evol. Microbiol.">
        <title>Complete genome sequence of Corynebacterium casei LMG S-19264T (=DSM 44701T), isolated from a smear-ripened cheese.</title>
        <authorList>
            <consortium name="US DOE Joint Genome Institute (JGI-PGF)"/>
            <person name="Walter F."/>
            <person name="Albersmeier A."/>
            <person name="Kalinowski J."/>
            <person name="Ruckert C."/>
        </authorList>
    </citation>
    <scope>NUCLEOTIDE SEQUENCE</scope>
    <source>
        <strain evidence="2">JCM 4386</strain>
    </source>
</reference>
<accession>A0A918FUN5</accession>
<dbReference type="Proteomes" id="UP000606194">
    <property type="component" value="Unassembled WGS sequence"/>
</dbReference>
<proteinExistence type="predicted"/>
<evidence type="ECO:0000313" key="2">
    <source>
        <dbReference type="EMBL" id="GGR80837.1"/>
    </source>
</evidence>
<comment type="caution">
    <text evidence="2">The sequence shown here is derived from an EMBL/GenBank/DDBJ whole genome shotgun (WGS) entry which is preliminary data.</text>
</comment>
<dbReference type="EMBL" id="BMTL01000007">
    <property type="protein sequence ID" value="GGR80837.1"/>
    <property type="molecule type" value="Genomic_DNA"/>
</dbReference>
<sequence length="51" mass="5650">MRVPVDEVTDGRLAPPRGEGRVDELGIVPDAYEPHLDVDFTRLRNGFDDAA</sequence>
<reference evidence="2" key="2">
    <citation type="submission" date="2020-09" db="EMBL/GenBank/DDBJ databases">
        <authorList>
            <person name="Sun Q."/>
            <person name="Ohkuma M."/>
        </authorList>
    </citation>
    <scope>NUCLEOTIDE SEQUENCE</scope>
    <source>
        <strain evidence="2">JCM 4386</strain>
    </source>
</reference>
<protein>
    <submittedName>
        <fullName evidence="2">Uncharacterized protein</fullName>
    </submittedName>
</protein>
<dbReference type="AlphaFoldDB" id="A0A918FUN5"/>
<keyword evidence="3" id="KW-1185">Reference proteome</keyword>
<feature type="region of interest" description="Disordered" evidence="1">
    <location>
        <begin position="1"/>
        <end position="22"/>
    </location>
</feature>
<organism evidence="2 3">
    <name type="scientific">Streptomyces humidus</name>
    <dbReference type="NCBI Taxonomy" id="52259"/>
    <lineage>
        <taxon>Bacteria</taxon>
        <taxon>Bacillati</taxon>
        <taxon>Actinomycetota</taxon>
        <taxon>Actinomycetes</taxon>
        <taxon>Kitasatosporales</taxon>
        <taxon>Streptomycetaceae</taxon>
        <taxon>Streptomyces</taxon>
    </lineage>
</organism>
<gene>
    <name evidence="2" type="ORF">GCM10010269_19980</name>
</gene>